<keyword evidence="1" id="KW-0732">Signal</keyword>
<reference evidence="2 3" key="1">
    <citation type="submission" date="2014-07" db="EMBL/GenBank/DDBJ databases">
        <title>Genome of Chryseobacterium piperi CTM.</title>
        <authorList>
            <person name="Pipes S.E."/>
            <person name="Stropko S.J."/>
            <person name="Newman J.D."/>
        </authorList>
    </citation>
    <scope>NUCLEOTIDE SEQUENCE [LARGE SCALE GENOMIC DNA]</scope>
    <source>
        <strain evidence="2 3">CTM</strain>
    </source>
</reference>
<dbReference type="AlphaFoldDB" id="A0A086AAJ8"/>
<evidence type="ECO:0000313" key="3">
    <source>
        <dbReference type="Proteomes" id="UP000028709"/>
    </source>
</evidence>
<evidence type="ECO:0000313" key="2">
    <source>
        <dbReference type="EMBL" id="KFF13712.1"/>
    </source>
</evidence>
<feature type="chain" id="PRO_5001802521" evidence="1">
    <location>
        <begin position="20"/>
        <end position="258"/>
    </location>
</feature>
<dbReference type="eggNOG" id="ENOG503437I">
    <property type="taxonomic scope" value="Bacteria"/>
</dbReference>
<protein>
    <submittedName>
        <fullName evidence="2">Uncharacterized protein</fullName>
    </submittedName>
</protein>
<sequence length="258" mass="28070">MKKALLLSLSILNTSIALAQVGISTTNPQKALHVSGKTSSTPIPETSVNIVRPTVRVDGLSNINQFANNICPVSVTDEGDLVLSHPLAIPLLFIDPINTLNSEKDYIPSPIIINQTPKTTSTNSTIRSFNFDIPFPCLIKFNSITSFRFLKATDGSAITDGSSRLWGTRFRFSTAPSGISTEQNAYFGESLRTYNNVVDNIDGSGVLYISSDDTLFLYQGNYTLDIDLFVETESTQTSLRIICGEGSDTISIVAYPIQ</sequence>
<dbReference type="RefSeq" id="WP_034688052.1">
    <property type="nucleotide sequence ID" value="NZ_CP023049.2"/>
</dbReference>
<keyword evidence="3" id="KW-1185">Reference proteome</keyword>
<dbReference type="OrthoDB" id="9808953at2"/>
<evidence type="ECO:0000256" key="1">
    <source>
        <dbReference type="SAM" id="SignalP"/>
    </source>
</evidence>
<feature type="signal peptide" evidence="1">
    <location>
        <begin position="1"/>
        <end position="19"/>
    </location>
</feature>
<dbReference type="KEGG" id="cpip:CJF12_15305"/>
<gene>
    <name evidence="2" type="ORF">IQ37_19150</name>
</gene>
<proteinExistence type="predicted"/>
<comment type="caution">
    <text evidence="2">The sequence shown here is derived from an EMBL/GenBank/DDBJ whole genome shotgun (WGS) entry which is preliminary data.</text>
</comment>
<dbReference type="Proteomes" id="UP000028709">
    <property type="component" value="Unassembled WGS sequence"/>
</dbReference>
<dbReference type="EMBL" id="JPRJ01000066">
    <property type="protein sequence ID" value="KFF13712.1"/>
    <property type="molecule type" value="Genomic_DNA"/>
</dbReference>
<name>A0A086AAJ8_9FLAO</name>
<dbReference type="STRING" id="558152.IQ37_19150"/>
<accession>A0A086AAJ8</accession>
<organism evidence="2 3">
    <name type="scientific">Chryseobacterium piperi</name>
    <dbReference type="NCBI Taxonomy" id="558152"/>
    <lineage>
        <taxon>Bacteria</taxon>
        <taxon>Pseudomonadati</taxon>
        <taxon>Bacteroidota</taxon>
        <taxon>Flavobacteriia</taxon>
        <taxon>Flavobacteriales</taxon>
        <taxon>Weeksellaceae</taxon>
        <taxon>Chryseobacterium group</taxon>
        <taxon>Chryseobacterium</taxon>
    </lineage>
</organism>